<feature type="non-terminal residue" evidence="2">
    <location>
        <position position="136"/>
    </location>
</feature>
<evidence type="ECO:0000313" key="1">
    <source>
        <dbReference type="EMBL" id="CAK9054389.1"/>
    </source>
</evidence>
<proteinExistence type="predicted"/>
<gene>
    <name evidence="1" type="ORF">SCF082_LOCUS29524</name>
    <name evidence="2" type="ORF">SCF082_LOCUS29602</name>
</gene>
<comment type="caution">
    <text evidence="2">The sequence shown here is derived from an EMBL/GenBank/DDBJ whole genome shotgun (WGS) entry which is preliminary data.</text>
</comment>
<reference evidence="2 3" key="1">
    <citation type="submission" date="2024-02" db="EMBL/GenBank/DDBJ databases">
        <authorList>
            <person name="Chen Y."/>
            <person name="Shah S."/>
            <person name="Dougan E. K."/>
            <person name="Thang M."/>
            <person name="Chan C."/>
        </authorList>
    </citation>
    <scope>NUCLEOTIDE SEQUENCE [LARGE SCALE GENOMIC DNA]</scope>
</reference>
<name>A0ABP0MSU7_9DINO</name>
<dbReference type="EMBL" id="CAXAMM010023891">
    <property type="protein sequence ID" value="CAK9054389.1"/>
    <property type="molecule type" value="Genomic_DNA"/>
</dbReference>
<accession>A0ABP0MSU7</accession>
<evidence type="ECO:0000313" key="3">
    <source>
        <dbReference type="Proteomes" id="UP001642464"/>
    </source>
</evidence>
<evidence type="ECO:0000313" key="2">
    <source>
        <dbReference type="EMBL" id="CAK9054556.1"/>
    </source>
</evidence>
<protein>
    <submittedName>
        <fullName evidence="2">Uncharacterized protein</fullName>
    </submittedName>
</protein>
<organism evidence="2 3">
    <name type="scientific">Durusdinium trenchii</name>
    <dbReference type="NCBI Taxonomy" id="1381693"/>
    <lineage>
        <taxon>Eukaryota</taxon>
        <taxon>Sar</taxon>
        <taxon>Alveolata</taxon>
        <taxon>Dinophyceae</taxon>
        <taxon>Suessiales</taxon>
        <taxon>Symbiodiniaceae</taxon>
        <taxon>Durusdinium</taxon>
    </lineage>
</organism>
<dbReference type="Proteomes" id="UP001642464">
    <property type="component" value="Unassembled WGS sequence"/>
</dbReference>
<keyword evidence="3" id="KW-1185">Reference proteome</keyword>
<dbReference type="EMBL" id="CAXAMM010024002">
    <property type="protein sequence ID" value="CAK9054556.1"/>
    <property type="molecule type" value="Genomic_DNA"/>
</dbReference>
<sequence length="136" mass="14906">MFPHDCWNEMATSTCSLKPCLGCCEGHDSEERHDDGCDDTIIKAEHSSSLGFLNSEDPGTPQSDRLREWKEGETEQADVTGAEALDLSGVRIESDEVSHSTMSYLSVPPTSTTRRQSIVEVAGAATRQSRRPSMTE</sequence>